<dbReference type="AlphaFoldDB" id="A0A1I7SIP2"/>
<dbReference type="WBParaSite" id="BXY_1291300.1">
    <property type="protein sequence ID" value="BXY_1291300.1"/>
    <property type="gene ID" value="BXY_1291300"/>
</dbReference>
<protein>
    <submittedName>
        <fullName evidence="2">Neprosin domain-containing protein</fullName>
    </submittedName>
</protein>
<proteinExistence type="predicted"/>
<organism evidence="1 2">
    <name type="scientific">Bursaphelenchus xylophilus</name>
    <name type="common">Pinewood nematode worm</name>
    <name type="synonym">Aphelenchoides xylophilus</name>
    <dbReference type="NCBI Taxonomy" id="6326"/>
    <lineage>
        <taxon>Eukaryota</taxon>
        <taxon>Metazoa</taxon>
        <taxon>Ecdysozoa</taxon>
        <taxon>Nematoda</taxon>
        <taxon>Chromadorea</taxon>
        <taxon>Rhabditida</taxon>
        <taxon>Tylenchina</taxon>
        <taxon>Tylenchomorpha</taxon>
        <taxon>Aphelenchoidea</taxon>
        <taxon>Aphelenchoididae</taxon>
        <taxon>Bursaphelenchus</taxon>
    </lineage>
</organism>
<reference evidence="2" key="1">
    <citation type="submission" date="2016-11" db="UniProtKB">
        <authorList>
            <consortium name="WormBaseParasite"/>
        </authorList>
    </citation>
    <scope>IDENTIFICATION</scope>
</reference>
<name>A0A1I7SIP2_BURXY</name>
<evidence type="ECO:0000313" key="1">
    <source>
        <dbReference type="Proteomes" id="UP000095284"/>
    </source>
</evidence>
<accession>A0A1I7SIP2</accession>
<sequence>MAMSTPGVRYYHKYGYGGRTDHPKSVCPLHGEGFDVAKGLISTGTSTFTGL</sequence>
<dbReference type="Proteomes" id="UP000095284">
    <property type="component" value="Unplaced"/>
</dbReference>
<evidence type="ECO:0000313" key="2">
    <source>
        <dbReference type="WBParaSite" id="BXY_1291300.1"/>
    </source>
</evidence>